<keyword evidence="2" id="KW-1185">Reference proteome</keyword>
<organism evidence="1 2">
    <name type="scientific">Acorus calamus</name>
    <name type="common">Sweet flag</name>
    <dbReference type="NCBI Taxonomy" id="4465"/>
    <lineage>
        <taxon>Eukaryota</taxon>
        <taxon>Viridiplantae</taxon>
        <taxon>Streptophyta</taxon>
        <taxon>Embryophyta</taxon>
        <taxon>Tracheophyta</taxon>
        <taxon>Spermatophyta</taxon>
        <taxon>Magnoliopsida</taxon>
        <taxon>Liliopsida</taxon>
        <taxon>Acoraceae</taxon>
        <taxon>Acorus</taxon>
    </lineage>
</organism>
<evidence type="ECO:0000313" key="1">
    <source>
        <dbReference type="EMBL" id="KAK1281945.1"/>
    </source>
</evidence>
<reference evidence="1" key="1">
    <citation type="journal article" date="2023" name="Nat. Commun.">
        <title>Diploid and tetraploid genomes of Acorus and the evolution of monocots.</title>
        <authorList>
            <person name="Ma L."/>
            <person name="Liu K.W."/>
            <person name="Li Z."/>
            <person name="Hsiao Y.Y."/>
            <person name="Qi Y."/>
            <person name="Fu T."/>
            <person name="Tang G.D."/>
            <person name="Zhang D."/>
            <person name="Sun W.H."/>
            <person name="Liu D.K."/>
            <person name="Li Y."/>
            <person name="Chen G.Z."/>
            <person name="Liu X.D."/>
            <person name="Liao X.Y."/>
            <person name="Jiang Y.T."/>
            <person name="Yu X."/>
            <person name="Hao Y."/>
            <person name="Huang J."/>
            <person name="Zhao X.W."/>
            <person name="Ke S."/>
            <person name="Chen Y.Y."/>
            <person name="Wu W.L."/>
            <person name="Hsu J.L."/>
            <person name="Lin Y.F."/>
            <person name="Huang M.D."/>
            <person name="Li C.Y."/>
            <person name="Huang L."/>
            <person name="Wang Z.W."/>
            <person name="Zhao X."/>
            <person name="Zhong W.Y."/>
            <person name="Peng D.H."/>
            <person name="Ahmad S."/>
            <person name="Lan S."/>
            <person name="Zhang J.S."/>
            <person name="Tsai W.C."/>
            <person name="Van de Peer Y."/>
            <person name="Liu Z.J."/>
        </authorList>
    </citation>
    <scope>NUCLEOTIDE SEQUENCE</scope>
    <source>
        <strain evidence="1">CP</strain>
    </source>
</reference>
<proteinExistence type="predicted"/>
<dbReference type="AlphaFoldDB" id="A0AAV9BZD4"/>
<reference evidence="1" key="2">
    <citation type="submission" date="2023-06" db="EMBL/GenBank/DDBJ databases">
        <authorList>
            <person name="Ma L."/>
            <person name="Liu K.-W."/>
            <person name="Li Z."/>
            <person name="Hsiao Y.-Y."/>
            <person name="Qi Y."/>
            <person name="Fu T."/>
            <person name="Tang G."/>
            <person name="Zhang D."/>
            <person name="Sun W.-H."/>
            <person name="Liu D.-K."/>
            <person name="Li Y."/>
            <person name="Chen G.-Z."/>
            <person name="Liu X.-D."/>
            <person name="Liao X.-Y."/>
            <person name="Jiang Y.-T."/>
            <person name="Yu X."/>
            <person name="Hao Y."/>
            <person name="Huang J."/>
            <person name="Zhao X.-W."/>
            <person name="Ke S."/>
            <person name="Chen Y.-Y."/>
            <person name="Wu W.-L."/>
            <person name="Hsu J.-L."/>
            <person name="Lin Y.-F."/>
            <person name="Huang M.-D."/>
            <person name="Li C.-Y."/>
            <person name="Huang L."/>
            <person name="Wang Z.-W."/>
            <person name="Zhao X."/>
            <person name="Zhong W.-Y."/>
            <person name="Peng D.-H."/>
            <person name="Ahmad S."/>
            <person name="Lan S."/>
            <person name="Zhang J.-S."/>
            <person name="Tsai W.-C."/>
            <person name="Van De Peer Y."/>
            <person name="Liu Z.-J."/>
        </authorList>
    </citation>
    <scope>NUCLEOTIDE SEQUENCE</scope>
    <source>
        <strain evidence="1">CP</strain>
        <tissue evidence="1">Leaves</tissue>
    </source>
</reference>
<dbReference type="EMBL" id="JAUJYO010000022">
    <property type="protein sequence ID" value="KAK1281945.1"/>
    <property type="molecule type" value="Genomic_DNA"/>
</dbReference>
<name>A0AAV9BZD4_ACOCL</name>
<dbReference type="Proteomes" id="UP001180020">
    <property type="component" value="Unassembled WGS sequence"/>
</dbReference>
<accession>A0AAV9BZD4</accession>
<evidence type="ECO:0000313" key="2">
    <source>
        <dbReference type="Proteomes" id="UP001180020"/>
    </source>
</evidence>
<gene>
    <name evidence="1" type="ORF">QJS10_CPB22g00974</name>
</gene>
<comment type="caution">
    <text evidence="1">The sequence shown here is derived from an EMBL/GenBank/DDBJ whole genome shotgun (WGS) entry which is preliminary data.</text>
</comment>
<sequence>MPLADFLFINIKDTMVREFNHFFRYETSIASLKTSLHEFKRAIHALQTRVDDDEGRGLTRTHTVKAGSRSRVALEAVRGQRGEGRDAGDAEVRTLAEAVVRNCGGVPGKLIECACALAGKRTVAEWKRRYVGEGDVIR</sequence>
<protein>
    <submittedName>
        <fullName evidence="1">Uncharacterized protein</fullName>
    </submittedName>
</protein>